<evidence type="ECO:0000313" key="3">
    <source>
        <dbReference type="EMBL" id="RPB28429.1"/>
    </source>
</evidence>
<name>A0A3N4M3H1_9PEZI</name>
<organism evidence="3 4">
    <name type="scientific">Terfezia boudieri ATCC MYA-4762</name>
    <dbReference type="NCBI Taxonomy" id="1051890"/>
    <lineage>
        <taxon>Eukaryota</taxon>
        <taxon>Fungi</taxon>
        <taxon>Dikarya</taxon>
        <taxon>Ascomycota</taxon>
        <taxon>Pezizomycotina</taxon>
        <taxon>Pezizomycetes</taxon>
        <taxon>Pezizales</taxon>
        <taxon>Pezizaceae</taxon>
        <taxon>Terfezia</taxon>
    </lineage>
</organism>
<dbReference type="EMBL" id="ML121529">
    <property type="protein sequence ID" value="RPB28429.1"/>
    <property type="molecule type" value="Genomic_DNA"/>
</dbReference>
<accession>A0A3N4M3H1</accession>
<dbReference type="AlphaFoldDB" id="A0A3N4M3H1"/>
<keyword evidence="2" id="KW-1133">Transmembrane helix</keyword>
<sequence length="83" mass="9588">MDVYYSYIYRTSLSLVILLSKIYRTDHYRTTVSSGWMILQAIPLLTTPTTIITLLSPTVRETTRNFSPPTSHFPPPPRKPYPN</sequence>
<proteinExistence type="predicted"/>
<feature type="region of interest" description="Disordered" evidence="1">
    <location>
        <begin position="62"/>
        <end position="83"/>
    </location>
</feature>
<evidence type="ECO:0000256" key="1">
    <source>
        <dbReference type="SAM" id="MobiDB-lite"/>
    </source>
</evidence>
<evidence type="ECO:0000313" key="4">
    <source>
        <dbReference type="Proteomes" id="UP000267821"/>
    </source>
</evidence>
<dbReference type="Proteomes" id="UP000267821">
    <property type="component" value="Unassembled WGS sequence"/>
</dbReference>
<keyword evidence="4" id="KW-1185">Reference proteome</keyword>
<feature type="compositionally biased region" description="Pro residues" evidence="1">
    <location>
        <begin position="71"/>
        <end position="83"/>
    </location>
</feature>
<protein>
    <submittedName>
        <fullName evidence="3">Uncharacterized protein</fullName>
    </submittedName>
</protein>
<keyword evidence="2" id="KW-0472">Membrane</keyword>
<dbReference type="InParanoid" id="A0A3N4M3H1"/>
<evidence type="ECO:0000256" key="2">
    <source>
        <dbReference type="SAM" id="Phobius"/>
    </source>
</evidence>
<gene>
    <name evidence="3" type="ORF">L211DRAFT_833397</name>
</gene>
<keyword evidence="2" id="KW-0812">Transmembrane</keyword>
<feature type="transmembrane region" description="Helical" evidence="2">
    <location>
        <begin position="35"/>
        <end position="55"/>
    </location>
</feature>
<reference evidence="3 4" key="1">
    <citation type="journal article" date="2018" name="Nat. Ecol. Evol.">
        <title>Pezizomycetes genomes reveal the molecular basis of ectomycorrhizal truffle lifestyle.</title>
        <authorList>
            <person name="Murat C."/>
            <person name="Payen T."/>
            <person name="Noel B."/>
            <person name="Kuo A."/>
            <person name="Morin E."/>
            <person name="Chen J."/>
            <person name="Kohler A."/>
            <person name="Krizsan K."/>
            <person name="Balestrini R."/>
            <person name="Da Silva C."/>
            <person name="Montanini B."/>
            <person name="Hainaut M."/>
            <person name="Levati E."/>
            <person name="Barry K.W."/>
            <person name="Belfiori B."/>
            <person name="Cichocki N."/>
            <person name="Clum A."/>
            <person name="Dockter R.B."/>
            <person name="Fauchery L."/>
            <person name="Guy J."/>
            <person name="Iotti M."/>
            <person name="Le Tacon F."/>
            <person name="Lindquist E.A."/>
            <person name="Lipzen A."/>
            <person name="Malagnac F."/>
            <person name="Mello A."/>
            <person name="Molinier V."/>
            <person name="Miyauchi S."/>
            <person name="Poulain J."/>
            <person name="Riccioni C."/>
            <person name="Rubini A."/>
            <person name="Sitrit Y."/>
            <person name="Splivallo R."/>
            <person name="Traeger S."/>
            <person name="Wang M."/>
            <person name="Zifcakova L."/>
            <person name="Wipf D."/>
            <person name="Zambonelli A."/>
            <person name="Paolocci F."/>
            <person name="Nowrousian M."/>
            <person name="Ottonello S."/>
            <person name="Baldrian P."/>
            <person name="Spatafora J.W."/>
            <person name="Henrissat B."/>
            <person name="Nagy L.G."/>
            <person name="Aury J.M."/>
            <person name="Wincker P."/>
            <person name="Grigoriev I.V."/>
            <person name="Bonfante P."/>
            <person name="Martin F.M."/>
        </authorList>
    </citation>
    <scope>NUCLEOTIDE SEQUENCE [LARGE SCALE GENOMIC DNA]</scope>
    <source>
        <strain evidence="3 4">ATCC MYA-4762</strain>
    </source>
</reference>